<accession>A0A915VKH9</accession>
<sequence length="142" mass="16196">MIKEEIQAKIQTLIESGQGENTYIGVYMMVNHLGLTLNQALASLKPMDYQRNYANPNDFYCSVRIANVWIEYEYIEGYVPYMGTAATASRMVSFFNKERLEIIDGLAEFLAVKDEHSVEDVRQIVAEDYQSLIPTIIDLLGD</sequence>
<evidence type="ECO:0000313" key="1">
    <source>
        <dbReference type="EMBL" id="BDS09686.1"/>
    </source>
</evidence>
<organism evidence="1 2">
    <name type="scientific">Aureispira anguillae</name>
    <dbReference type="NCBI Taxonomy" id="2864201"/>
    <lineage>
        <taxon>Bacteria</taxon>
        <taxon>Pseudomonadati</taxon>
        <taxon>Bacteroidota</taxon>
        <taxon>Saprospiria</taxon>
        <taxon>Saprospirales</taxon>
        <taxon>Saprospiraceae</taxon>
        <taxon>Aureispira</taxon>
    </lineage>
</organism>
<evidence type="ECO:0000313" key="2">
    <source>
        <dbReference type="Proteomes" id="UP001060919"/>
    </source>
</evidence>
<protein>
    <submittedName>
        <fullName evidence="1">Uncharacterized protein</fullName>
    </submittedName>
</protein>
<gene>
    <name evidence="1" type="ORF">AsAng_0003900</name>
</gene>
<proteinExistence type="predicted"/>
<dbReference type="Proteomes" id="UP001060919">
    <property type="component" value="Chromosome"/>
</dbReference>
<name>A0A915VKH9_9BACT</name>
<dbReference type="RefSeq" id="WP_264791052.1">
    <property type="nucleotide sequence ID" value="NZ_AP026867.1"/>
</dbReference>
<dbReference type="AlphaFoldDB" id="A0A915VKH9"/>
<dbReference type="KEGG" id="aup:AsAng_0003900"/>
<dbReference type="EMBL" id="AP026867">
    <property type="protein sequence ID" value="BDS09686.1"/>
    <property type="molecule type" value="Genomic_DNA"/>
</dbReference>
<reference evidence="1" key="1">
    <citation type="submission" date="2022-09" db="EMBL/GenBank/DDBJ databases">
        <title>Aureispira anguillicida sp. nov., isolated from Leptocephalus of Japanese eel Anguilla japonica.</title>
        <authorList>
            <person name="Yuasa K."/>
            <person name="Mekata T."/>
            <person name="Ikunari K."/>
        </authorList>
    </citation>
    <scope>NUCLEOTIDE SEQUENCE</scope>
    <source>
        <strain evidence="1">EL160426</strain>
    </source>
</reference>
<keyword evidence="2" id="KW-1185">Reference proteome</keyword>